<feature type="region of interest" description="Disordered" evidence="1">
    <location>
        <begin position="100"/>
        <end position="122"/>
    </location>
</feature>
<evidence type="ECO:0000256" key="1">
    <source>
        <dbReference type="SAM" id="MobiDB-lite"/>
    </source>
</evidence>
<feature type="domain" description="STAS" evidence="2">
    <location>
        <begin position="14"/>
        <end position="100"/>
    </location>
</feature>
<dbReference type="EMBL" id="BAABJQ010000033">
    <property type="protein sequence ID" value="GAA5198482.1"/>
    <property type="molecule type" value="Genomic_DNA"/>
</dbReference>
<gene>
    <name evidence="3" type="ORF">GCM10023322_72010</name>
</gene>
<name>A0ABP9SL87_9ACTN</name>
<evidence type="ECO:0000313" key="3">
    <source>
        <dbReference type="EMBL" id="GAA5198482.1"/>
    </source>
</evidence>
<dbReference type="InterPro" id="IPR002645">
    <property type="entry name" value="STAS_dom"/>
</dbReference>
<dbReference type="RefSeq" id="WP_345637444.1">
    <property type="nucleotide sequence ID" value="NZ_BAABJQ010000033.1"/>
</dbReference>
<dbReference type="Proteomes" id="UP001501570">
    <property type="component" value="Unassembled WGS sequence"/>
</dbReference>
<evidence type="ECO:0000259" key="2">
    <source>
        <dbReference type="PROSITE" id="PS50801"/>
    </source>
</evidence>
<reference evidence="4" key="1">
    <citation type="journal article" date="2019" name="Int. J. Syst. Evol. Microbiol.">
        <title>The Global Catalogue of Microorganisms (GCM) 10K type strain sequencing project: providing services to taxonomists for standard genome sequencing and annotation.</title>
        <authorList>
            <consortium name="The Broad Institute Genomics Platform"/>
            <consortium name="The Broad Institute Genome Sequencing Center for Infectious Disease"/>
            <person name="Wu L."/>
            <person name="Ma J."/>
        </authorList>
    </citation>
    <scope>NUCLEOTIDE SEQUENCE [LARGE SCALE GENOMIC DNA]</scope>
    <source>
        <strain evidence="4">JCM 18304</strain>
    </source>
</reference>
<keyword evidence="4" id="KW-1185">Reference proteome</keyword>
<dbReference type="PANTHER" id="PTHR33495">
    <property type="entry name" value="ANTI-SIGMA FACTOR ANTAGONIST TM_1081-RELATED-RELATED"/>
    <property type="match status" value="1"/>
</dbReference>
<dbReference type="InterPro" id="IPR058548">
    <property type="entry name" value="MlaB-like_STAS"/>
</dbReference>
<feature type="compositionally biased region" description="Basic and acidic residues" evidence="1">
    <location>
        <begin position="107"/>
        <end position="122"/>
    </location>
</feature>
<accession>A0ABP9SL87</accession>
<dbReference type="Pfam" id="PF13466">
    <property type="entry name" value="STAS_2"/>
    <property type="match status" value="1"/>
</dbReference>
<comment type="caution">
    <text evidence="3">The sequence shown here is derived from an EMBL/GenBank/DDBJ whole genome shotgun (WGS) entry which is preliminary data.</text>
</comment>
<dbReference type="Gene3D" id="3.30.750.24">
    <property type="entry name" value="STAS domain"/>
    <property type="match status" value="1"/>
</dbReference>
<protein>
    <recommendedName>
        <fullName evidence="2">STAS domain-containing protein</fullName>
    </recommendedName>
</protein>
<dbReference type="PANTHER" id="PTHR33495:SF2">
    <property type="entry name" value="ANTI-SIGMA FACTOR ANTAGONIST TM_1081-RELATED"/>
    <property type="match status" value="1"/>
</dbReference>
<sequence length="122" mass="12330">MRAFVYEDASGRHVVKISGALEVTTAEAFLATVEAVRGGSGGIAVQVDLSGVDFLDSSGIRALLRAHRAAVASGGSLTVSGARGLVAEVLRITAVGELLGMSAGDPSGDRPSVRDDGEPPPE</sequence>
<evidence type="ECO:0000313" key="4">
    <source>
        <dbReference type="Proteomes" id="UP001501570"/>
    </source>
</evidence>
<proteinExistence type="predicted"/>
<dbReference type="SUPFAM" id="SSF52091">
    <property type="entry name" value="SpoIIaa-like"/>
    <property type="match status" value="1"/>
</dbReference>
<dbReference type="PROSITE" id="PS50801">
    <property type="entry name" value="STAS"/>
    <property type="match status" value="1"/>
</dbReference>
<organism evidence="3 4">
    <name type="scientific">Rugosimonospora acidiphila</name>
    <dbReference type="NCBI Taxonomy" id="556531"/>
    <lineage>
        <taxon>Bacteria</taxon>
        <taxon>Bacillati</taxon>
        <taxon>Actinomycetota</taxon>
        <taxon>Actinomycetes</taxon>
        <taxon>Micromonosporales</taxon>
        <taxon>Micromonosporaceae</taxon>
        <taxon>Rugosimonospora</taxon>
    </lineage>
</organism>
<dbReference type="InterPro" id="IPR036513">
    <property type="entry name" value="STAS_dom_sf"/>
</dbReference>
<dbReference type="CDD" id="cd07043">
    <property type="entry name" value="STAS_anti-anti-sigma_factors"/>
    <property type="match status" value="1"/>
</dbReference>